<accession>A0A3P3U0D3</accession>
<evidence type="ECO:0000313" key="2">
    <source>
        <dbReference type="EMBL" id="RRJ63560.1"/>
    </source>
</evidence>
<proteinExistence type="predicted"/>
<evidence type="ECO:0000259" key="1">
    <source>
        <dbReference type="PROSITE" id="PS51819"/>
    </source>
</evidence>
<dbReference type="InterPro" id="IPR029068">
    <property type="entry name" value="Glyas_Bleomycin-R_OHBP_Dase"/>
</dbReference>
<dbReference type="Proteomes" id="UP000267017">
    <property type="component" value="Unassembled WGS sequence"/>
</dbReference>
<dbReference type="AlphaFoldDB" id="A0A3P3U0D3"/>
<dbReference type="EMBL" id="RRCN01000001">
    <property type="protein sequence ID" value="RRJ63560.1"/>
    <property type="molecule type" value="Genomic_DNA"/>
</dbReference>
<dbReference type="InterPro" id="IPR037523">
    <property type="entry name" value="VOC_core"/>
</dbReference>
<feature type="domain" description="VOC" evidence="1">
    <location>
        <begin position="6"/>
        <end position="130"/>
    </location>
</feature>
<organism evidence="2 3">
    <name type="scientific">Paenibacillus oralis</name>
    <dbReference type="NCBI Taxonomy" id="2490856"/>
    <lineage>
        <taxon>Bacteria</taxon>
        <taxon>Bacillati</taxon>
        <taxon>Bacillota</taxon>
        <taxon>Bacilli</taxon>
        <taxon>Bacillales</taxon>
        <taxon>Paenibacillaceae</taxon>
        <taxon>Paenibacillus</taxon>
    </lineage>
</organism>
<keyword evidence="3" id="KW-1185">Reference proteome</keyword>
<comment type="caution">
    <text evidence="2">The sequence shown here is derived from an EMBL/GenBank/DDBJ whole genome shotgun (WGS) entry which is preliminary data.</text>
</comment>
<keyword evidence="2" id="KW-0223">Dioxygenase</keyword>
<reference evidence="2 3" key="1">
    <citation type="submission" date="2018-11" db="EMBL/GenBank/DDBJ databases">
        <title>Genome sequencing of Paenibacillus sp. KCOM 3021 (= ChDC PVNT-B20).</title>
        <authorList>
            <person name="Kook J.-K."/>
            <person name="Park S.-N."/>
            <person name="Lim Y.K."/>
        </authorList>
    </citation>
    <scope>NUCLEOTIDE SEQUENCE [LARGE SCALE GENOMIC DNA]</scope>
    <source>
        <strain evidence="2 3">KCOM 3021</strain>
    </source>
</reference>
<name>A0A3P3U0D3_9BACL</name>
<dbReference type="SUPFAM" id="SSF54593">
    <property type="entry name" value="Glyoxalase/Bleomycin resistance protein/Dihydroxybiphenyl dioxygenase"/>
    <property type="match status" value="1"/>
</dbReference>
<dbReference type="Pfam" id="PF00903">
    <property type="entry name" value="Glyoxalase"/>
    <property type="match status" value="1"/>
</dbReference>
<gene>
    <name evidence="2" type="ORF">EHV15_11965</name>
</gene>
<dbReference type="OrthoDB" id="9798430at2"/>
<dbReference type="InterPro" id="IPR004360">
    <property type="entry name" value="Glyas_Fos-R_dOase_dom"/>
</dbReference>
<dbReference type="PROSITE" id="PS51819">
    <property type="entry name" value="VOC"/>
    <property type="match status" value="1"/>
</dbReference>
<sequence>MAFQAKSTFINLPVKDLQKTMDFFGKIGFEFNLQFTDDKATCMIINNTTFAMLLVEPYFQTFIKKELADAARTCEVLVSLAADSREHVDEIVNKALAAGATPSSDPQDHGFMYQWGFQDINGHIWEVFHMADPSSGQA</sequence>
<dbReference type="RefSeq" id="WP_128631396.1">
    <property type="nucleotide sequence ID" value="NZ_RRCN01000001.1"/>
</dbReference>
<evidence type="ECO:0000313" key="3">
    <source>
        <dbReference type="Proteomes" id="UP000267017"/>
    </source>
</evidence>
<dbReference type="PANTHER" id="PTHR36503:SF2">
    <property type="entry name" value="BLR2408 PROTEIN"/>
    <property type="match status" value="1"/>
</dbReference>
<dbReference type="PANTHER" id="PTHR36503">
    <property type="entry name" value="BLR2520 PROTEIN"/>
    <property type="match status" value="1"/>
</dbReference>
<dbReference type="GO" id="GO:0051213">
    <property type="term" value="F:dioxygenase activity"/>
    <property type="evidence" value="ECO:0007669"/>
    <property type="project" value="UniProtKB-KW"/>
</dbReference>
<protein>
    <submittedName>
        <fullName evidence="2">Glyoxalase/bleomycin resistance/extradiol dioxygenase family protein</fullName>
    </submittedName>
</protein>
<dbReference type="Gene3D" id="3.10.180.10">
    <property type="entry name" value="2,3-Dihydroxybiphenyl 1,2-Dioxygenase, domain 1"/>
    <property type="match status" value="1"/>
</dbReference>
<keyword evidence="2" id="KW-0560">Oxidoreductase</keyword>